<dbReference type="SUPFAM" id="SSF48452">
    <property type="entry name" value="TPR-like"/>
    <property type="match status" value="1"/>
</dbReference>
<dbReference type="EMBL" id="CP033926">
    <property type="protein sequence ID" value="AZA98497.1"/>
    <property type="molecule type" value="Genomic_DNA"/>
</dbReference>
<protein>
    <submittedName>
        <fullName evidence="3">Regulator of cell autolysis</fullName>
    </submittedName>
</protein>
<evidence type="ECO:0000313" key="4">
    <source>
        <dbReference type="Proteomes" id="UP000279541"/>
    </source>
</evidence>
<feature type="transmembrane region" description="Helical" evidence="1">
    <location>
        <begin position="406"/>
        <end position="427"/>
    </location>
</feature>
<dbReference type="Proteomes" id="UP000279541">
    <property type="component" value="Chromosome"/>
</dbReference>
<dbReference type="InterPro" id="IPR011990">
    <property type="entry name" value="TPR-like_helical_dom_sf"/>
</dbReference>
<reference evidence="3 4" key="1">
    <citation type="submission" date="2018-11" db="EMBL/GenBank/DDBJ databases">
        <title>Proposal to divide the Flavobacteriaceae and reorganize its genera based on Amino Acid Identity values calculated from whole genome sequences.</title>
        <authorList>
            <person name="Nicholson A.C."/>
            <person name="Gulvik C.A."/>
            <person name="Whitney A.M."/>
            <person name="Humrighouse B.W."/>
            <person name="Bell M."/>
            <person name="Holmes B."/>
            <person name="Steigerwalt A.G."/>
            <person name="Villarma A."/>
            <person name="Sheth M."/>
            <person name="Batra D."/>
            <person name="Pryor J."/>
            <person name="Bernardet J.-F."/>
            <person name="Hugo C."/>
            <person name="Kampfer P."/>
            <person name="Newman J."/>
            <person name="McQuiston J.R."/>
        </authorList>
    </citation>
    <scope>NUCLEOTIDE SEQUENCE [LARGE SCALE GENOMIC DNA]</scope>
    <source>
        <strain evidence="3 4">DSM 16927</strain>
    </source>
</reference>
<keyword evidence="1" id="KW-1133">Transmembrane helix</keyword>
<dbReference type="RefSeq" id="WP_076355427.1">
    <property type="nucleotide sequence ID" value="NZ_CP033926.1"/>
</dbReference>
<dbReference type="InterPro" id="IPR010559">
    <property type="entry name" value="Sig_transdc_His_kin_internal"/>
</dbReference>
<feature type="domain" description="Signal transduction histidine kinase internal region" evidence="2">
    <location>
        <begin position="444"/>
        <end position="522"/>
    </location>
</feature>
<dbReference type="InterPro" id="IPR036890">
    <property type="entry name" value="HATPase_C_sf"/>
</dbReference>
<dbReference type="Gene3D" id="1.25.40.10">
    <property type="entry name" value="Tetratricopeptide repeat domain"/>
    <property type="match status" value="2"/>
</dbReference>
<sequence>MRFLKIFMLLSILIGANSCKKNEPKTKPETTLSKAFDRLKDKKLSAENADSLKTAWFSIYNNPELKKDTVLFADVNYNIARFYGMQNNDSAEVYVKRALEIIELTATNLDLKAHIYMGMGNVCNQKVLEHQANYYYNKAANIVLANDTINISPKAKTIMLLAAAQSNKSLYQLELAVKMNRAALALVNKLEPGDINRRRPLVQLAQIFLDYKMADSVQTYIQKIEQLDKDFPGAYDPDFLYETKASYYYLRPDYKNALKYHLLKKELDEEQYKNEGTNPVPVNNYYVTLVNIGVCYNLLNDNDNALAYLKNAEKVQSEHVDLISAENEILYYKTLSKIQKNTSRIGEALASMEKAFEVQNENSYNQNMQAVAEMGSLYQLQAKDNFIGKLNENIKINQLELKENRLWLIISALVVVLLLLLFALIYYRNKQQRDNQEREKITLQQQLLRTQMEPHFIFNTLSALQSSIRLDKKEEAINYLSRFSRLLRSSLELSREQTVPLGDEIEALENYLNLQQLRFENAFEYELNIPLEQDIEMLMLPPMLIQPFVENAIIHGIDLGNANAKITLNFELNNNLLTVQIADSGKKGNVSNAIPGTSLSGTITKERIRLLGKNASVEIHQNEKGGTTVVLNIPI</sequence>
<name>A0ABN5S6I2_9FLAO</name>
<gene>
    <name evidence="3" type="ORF">EG359_02255</name>
</gene>
<evidence type="ECO:0000259" key="2">
    <source>
        <dbReference type="Pfam" id="PF06580"/>
    </source>
</evidence>
<dbReference type="SUPFAM" id="SSF55874">
    <property type="entry name" value="ATPase domain of HSP90 chaperone/DNA topoisomerase II/histidine kinase"/>
    <property type="match status" value="1"/>
</dbReference>
<evidence type="ECO:0000256" key="1">
    <source>
        <dbReference type="SAM" id="Phobius"/>
    </source>
</evidence>
<dbReference type="PANTHER" id="PTHR34220:SF7">
    <property type="entry name" value="SENSOR HISTIDINE KINASE YPDA"/>
    <property type="match status" value="1"/>
</dbReference>
<evidence type="ECO:0000313" key="3">
    <source>
        <dbReference type="EMBL" id="AZA98497.1"/>
    </source>
</evidence>
<dbReference type="Pfam" id="PF06580">
    <property type="entry name" value="His_kinase"/>
    <property type="match status" value="1"/>
</dbReference>
<accession>A0ABN5S6I2</accession>
<dbReference type="InterPro" id="IPR050640">
    <property type="entry name" value="Bact_2-comp_sensor_kinase"/>
</dbReference>
<dbReference type="Pfam" id="PF13181">
    <property type="entry name" value="TPR_8"/>
    <property type="match status" value="1"/>
</dbReference>
<organism evidence="3 4">
    <name type="scientific">Chryseobacterium joostei</name>
    <dbReference type="NCBI Taxonomy" id="112234"/>
    <lineage>
        <taxon>Bacteria</taxon>
        <taxon>Pseudomonadati</taxon>
        <taxon>Bacteroidota</taxon>
        <taxon>Flavobacteriia</taxon>
        <taxon>Flavobacteriales</taxon>
        <taxon>Weeksellaceae</taxon>
        <taxon>Chryseobacterium group</taxon>
        <taxon>Chryseobacterium</taxon>
    </lineage>
</organism>
<dbReference type="Gene3D" id="3.30.565.10">
    <property type="entry name" value="Histidine kinase-like ATPase, C-terminal domain"/>
    <property type="match status" value="1"/>
</dbReference>
<keyword evidence="1" id="KW-0812">Transmembrane</keyword>
<keyword evidence="1" id="KW-0472">Membrane</keyword>
<dbReference type="PANTHER" id="PTHR34220">
    <property type="entry name" value="SENSOR HISTIDINE KINASE YPDA"/>
    <property type="match status" value="1"/>
</dbReference>
<dbReference type="InterPro" id="IPR019734">
    <property type="entry name" value="TPR_rpt"/>
</dbReference>
<keyword evidence="4" id="KW-1185">Reference proteome</keyword>
<proteinExistence type="predicted"/>